<dbReference type="AlphaFoldDB" id="A0A222MYF7"/>
<gene>
    <name evidence="2" type="ORF">CAV_1569</name>
</gene>
<sequence>MRIKFPADIAISNALGVELVNLINHKLNKEPILSKEEIKKEQIALLDDFFAGVENTEGSIRDYVYENVLADEPSKEFESFMSFLYEFRPRCYFAPEAGIINKETAKRQAMLFSTMTNMEDFKASYIALSVFESKLFEGNDAKNREEFYKEMQEAEENAKKKRFEAIEVERKSKTYEYDDIAKKFFLNFLENERQKGNDILSLLEKVLKLGGKGLDFKA</sequence>
<feature type="coiled-coil region" evidence="1">
    <location>
        <begin position="144"/>
        <end position="171"/>
    </location>
</feature>
<dbReference type="EMBL" id="CP022347">
    <property type="protein sequence ID" value="ASQ31174.1"/>
    <property type="molecule type" value="Genomic_DNA"/>
</dbReference>
<dbReference type="KEGG" id="cavi:CAV_1569"/>
<evidence type="ECO:0000256" key="1">
    <source>
        <dbReference type="SAM" id="Coils"/>
    </source>
</evidence>
<organism evidence="2 3">
    <name type="scientific">Campylobacter avium LMG 24591</name>
    <dbReference type="NCBI Taxonomy" id="522484"/>
    <lineage>
        <taxon>Bacteria</taxon>
        <taxon>Pseudomonadati</taxon>
        <taxon>Campylobacterota</taxon>
        <taxon>Epsilonproteobacteria</taxon>
        <taxon>Campylobacterales</taxon>
        <taxon>Campylobacteraceae</taxon>
        <taxon>Campylobacter</taxon>
    </lineage>
</organism>
<name>A0A222MYF7_9BACT</name>
<dbReference type="RefSeq" id="WP_094325989.1">
    <property type="nucleotide sequence ID" value="NZ_CP022347.1"/>
</dbReference>
<dbReference type="Proteomes" id="UP000201169">
    <property type="component" value="Chromosome"/>
</dbReference>
<dbReference type="OrthoDB" id="5363613at2"/>
<proteinExistence type="predicted"/>
<reference evidence="2 3" key="1">
    <citation type="submission" date="2017-07" db="EMBL/GenBank/DDBJ databases">
        <title>Analysis of two Campylobacter avium genomes and identification of a novel hippuricase gene.</title>
        <authorList>
            <person name="Miller W.G."/>
            <person name="Chapman M.H."/>
            <person name="Yee E."/>
            <person name="Revez J."/>
            <person name="Bono J.L."/>
            <person name="Rossi M."/>
        </authorList>
    </citation>
    <scope>NUCLEOTIDE SEQUENCE [LARGE SCALE GENOMIC DNA]</scope>
    <source>
        <strain evidence="2 3">LMG 24591</strain>
    </source>
</reference>
<evidence type="ECO:0000313" key="3">
    <source>
        <dbReference type="Proteomes" id="UP000201169"/>
    </source>
</evidence>
<keyword evidence="3" id="KW-1185">Reference proteome</keyword>
<accession>A0A222MYF7</accession>
<protein>
    <submittedName>
        <fullName evidence="2">Uncharacterized protein</fullName>
    </submittedName>
</protein>
<keyword evidence="1" id="KW-0175">Coiled coil</keyword>
<evidence type="ECO:0000313" key="2">
    <source>
        <dbReference type="EMBL" id="ASQ31174.1"/>
    </source>
</evidence>